<dbReference type="InterPro" id="IPR000674">
    <property type="entry name" value="Ald_Oxase/Xan_DH_a/b"/>
</dbReference>
<dbReference type="Pfam" id="PF02738">
    <property type="entry name" value="MoCoBD_1"/>
    <property type="match status" value="1"/>
</dbReference>
<dbReference type="InterPro" id="IPR036856">
    <property type="entry name" value="Ald_Oxase/Xan_DH_a/b_sf"/>
</dbReference>
<reference evidence="5" key="1">
    <citation type="submission" date="2020-05" db="EMBL/GenBank/DDBJ databases">
        <authorList>
            <person name="Chiriac C."/>
            <person name="Salcher M."/>
            <person name="Ghai R."/>
            <person name="Kavagutti S V."/>
        </authorList>
    </citation>
    <scope>NUCLEOTIDE SEQUENCE</scope>
</reference>
<sequence>MSILGNRVERREDLALLTTGGTYVDDITRNGVAHVVYVRSTIAHGRILSIDVTDSLAAPGVLAVVSAADIDLPPIVPITMVEQAMVRPVLATDRVRFVGEPIVAVVADTREAAIDAAELVIVEIDSLAPLIDPRLATAGDAPLLYPEVGTNVALSFTQRGEPVSFDDCDIVVTRTIVNQRVAAAPIESRSALCWWEDTRLVLEIGCQGPHPIRTALAAAYGLEPDQVRVICPDVGGGFGAKAQLPAEAMLLGELARRIGRPVRWSETRSENLVGMNQGRGQIQAVTLGGTRDGQFLAYRLHVTQEAGAYPNMGAMLPLATRIMASGVYEIPKVQFDSVSVVTNTTPTGAYRGAGRPEATAAIERIVDVFAAEAGLDPAEVRRRNLIPADAFPYTTPTRTTYDSGDYAGALDRALNAAGYAELRAEQAARHERGDSKVLGIGISCYVEITAMPGGDEYGSVELLADGTVRVITGSTPYGQGHQTSWAMLVAERTGIPLDRITVEYGDTDVVPRGEVTGGSRSLQIAGAAVFDASAKLVDLARERAADLLEAAVDDVVLDTSSAFDAADTAAAGDARFHVAGSPAVSVGWDDIAASLDADSPMFALSDFVATGPTFPFGAHLAVVEVDTETGHVELQRLIACDDAGRILNPLIVDGQVHGGLAQGVAQALFEEVRYDLDGNPLTATFIDYAIPSAAEFPMFERVEMETPTPINPLGAKGIGESGTIGSTPAVHNAVIDAVRHLGVDHIDMPLTPLRVWSALHKAGGN</sequence>
<gene>
    <name evidence="4" type="ORF">UFOPK1392_01514</name>
    <name evidence="5" type="ORF">UFOPK3733_01810</name>
</gene>
<dbReference type="InterPro" id="IPR016208">
    <property type="entry name" value="Ald_Oxase/xanthine_DH-like"/>
</dbReference>
<name>A0A6J7K3X2_9ZZZZ</name>
<dbReference type="EMBL" id="CAFBNC010000118">
    <property type="protein sequence ID" value="CAB4949947.1"/>
    <property type="molecule type" value="Genomic_DNA"/>
</dbReference>
<dbReference type="SUPFAM" id="SSF56003">
    <property type="entry name" value="Molybdenum cofactor-binding domain"/>
    <property type="match status" value="1"/>
</dbReference>
<dbReference type="GO" id="GO:0005506">
    <property type="term" value="F:iron ion binding"/>
    <property type="evidence" value="ECO:0007669"/>
    <property type="project" value="InterPro"/>
</dbReference>
<dbReference type="Pfam" id="PF20256">
    <property type="entry name" value="MoCoBD_2"/>
    <property type="match status" value="1"/>
</dbReference>
<dbReference type="SMART" id="SM01008">
    <property type="entry name" value="Ald_Xan_dh_C"/>
    <property type="match status" value="1"/>
</dbReference>
<dbReference type="InterPro" id="IPR008274">
    <property type="entry name" value="AldOxase/xan_DH_MoCoBD1"/>
</dbReference>
<dbReference type="PANTHER" id="PTHR11908:SF132">
    <property type="entry name" value="ALDEHYDE OXIDASE 1-RELATED"/>
    <property type="match status" value="1"/>
</dbReference>
<dbReference type="InterPro" id="IPR037165">
    <property type="entry name" value="AldOxase/xan_DH_Mopterin-bd_sf"/>
</dbReference>
<dbReference type="Pfam" id="PF01315">
    <property type="entry name" value="Ald_Xan_dh_C"/>
    <property type="match status" value="1"/>
</dbReference>
<dbReference type="Gene3D" id="3.30.365.10">
    <property type="entry name" value="Aldehyde oxidase/xanthine dehydrogenase, molybdopterin binding domain"/>
    <property type="match status" value="4"/>
</dbReference>
<dbReference type="Gene3D" id="3.90.1170.50">
    <property type="entry name" value="Aldehyde oxidase/xanthine dehydrogenase, a/b hammerhead"/>
    <property type="match status" value="1"/>
</dbReference>
<evidence type="ECO:0000313" key="5">
    <source>
        <dbReference type="EMBL" id="CAB4949947.1"/>
    </source>
</evidence>
<dbReference type="PANTHER" id="PTHR11908">
    <property type="entry name" value="XANTHINE DEHYDROGENASE"/>
    <property type="match status" value="1"/>
</dbReference>
<proteinExistence type="predicted"/>
<evidence type="ECO:0000313" key="4">
    <source>
        <dbReference type="EMBL" id="CAB4323755.1"/>
    </source>
</evidence>
<evidence type="ECO:0000256" key="2">
    <source>
        <dbReference type="ARBA" id="ARBA00023002"/>
    </source>
</evidence>
<feature type="domain" description="Aldehyde oxidase/xanthine dehydrogenase a/b hammerhead" evidence="3">
    <location>
        <begin position="19"/>
        <end position="128"/>
    </location>
</feature>
<keyword evidence="2" id="KW-0560">Oxidoreductase</keyword>
<evidence type="ECO:0000259" key="3">
    <source>
        <dbReference type="SMART" id="SM01008"/>
    </source>
</evidence>
<evidence type="ECO:0000256" key="1">
    <source>
        <dbReference type="ARBA" id="ARBA00022505"/>
    </source>
</evidence>
<protein>
    <submittedName>
        <fullName evidence="5">Unannotated protein</fullName>
    </submittedName>
</protein>
<accession>A0A6J7K3X2</accession>
<dbReference type="SUPFAM" id="SSF54665">
    <property type="entry name" value="CO dehydrogenase molybdoprotein N-domain-like"/>
    <property type="match status" value="1"/>
</dbReference>
<dbReference type="GO" id="GO:0016491">
    <property type="term" value="F:oxidoreductase activity"/>
    <property type="evidence" value="ECO:0007669"/>
    <property type="project" value="UniProtKB-KW"/>
</dbReference>
<organism evidence="5">
    <name type="scientific">freshwater metagenome</name>
    <dbReference type="NCBI Taxonomy" id="449393"/>
    <lineage>
        <taxon>unclassified sequences</taxon>
        <taxon>metagenomes</taxon>
        <taxon>ecological metagenomes</taxon>
    </lineage>
</organism>
<dbReference type="AlphaFoldDB" id="A0A6J7K3X2"/>
<dbReference type="EMBL" id="CAEMXZ010000069">
    <property type="protein sequence ID" value="CAB4323755.1"/>
    <property type="molecule type" value="Genomic_DNA"/>
</dbReference>
<dbReference type="InterPro" id="IPR046867">
    <property type="entry name" value="AldOxase/xan_DH_MoCoBD2"/>
</dbReference>
<keyword evidence="1" id="KW-0500">Molybdenum</keyword>